<dbReference type="InterPro" id="IPR011008">
    <property type="entry name" value="Dimeric_a/b-barrel"/>
</dbReference>
<gene>
    <name evidence="2" type="ORF">JGUZn3_03670</name>
</gene>
<dbReference type="InterPro" id="IPR050744">
    <property type="entry name" value="AI-2_Isomerase_LsrG"/>
</dbReference>
<dbReference type="Gene3D" id="3.30.70.100">
    <property type="match status" value="1"/>
</dbReference>
<reference evidence="2 3" key="1">
    <citation type="submission" date="2020-08" db="EMBL/GenBank/DDBJ databases">
        <title>Complete genome sequence of Entomobacter blattae G55GP.</title>
        <authorList>
            <person name="Poehlein A."/>
            <person name="Guzman J."/>
            <person name="Daniel R."/>
            <person name="Vilcinskas A."/>
        </authorList>
    </citation>
    <scope>NUCLEOTIDE SEQUENCE [LARGE SCALE GENOMIC DNA]</scope>
    <source>
        <strain evidence="2 3">G55GP</strain>
    </source>
</reference>
<dbReference type="AlphaFoldDB" id="A0A7H1NPA8"/>
<dbReference type="EMBL" id="CP060244">
    <property type="protein sequence ID" value="QNT77618.1"/>
    <property type="molecule type" value="Genomic_DNA"/>
</dbReference>
<feature type="domain" description="ABM" evidence="1">
    <location>
        <begin position="5"/>
        <end position="93"/>
    </location>
</feature>
<keyword evidence="3" id="KW-1185">Reference proteome</keyword>
<organism evidence="2 3">
    <name type="scientific">Entomobacter blattae</name>
    <dbReference type="NCBI Taxonomy" id="2762277"/>
    <lineage>
        <taxon>Bacteria</taxon>
        <taxon>Pseudomonadati</taxon>
        <taxon>Pseudomonadota</taxon>
        <taxon>Alphaproteobacteria</taxon>
        <taxon>Acetobacterales</taxon>
        <taxon>Acetobacteraceae</taxon>
        <taxon>Entomobacter</taxon>
    </lineage>
</organism>
<dbReference type="RefSeq" id="WP_203414058.1">
    <property type="nucleotide sequence ID" value="NZ_CP060244.1"/>
</dbReference>
<proteinExistence type="predicted"/>
<dbReference type="InterPro" id="IPR007138">
    <property type="entry name" value="ABM_dom"/>
</dbReference>
<accession>A0A7H1NPA8</accession>
<keyword evidence="2" id="KW-0503">Monooxygenase</keyword>
<dbReference type="GO" id="GO:0004497">
    <property type="term" value="F:monooxygenase activity"/>
    <property type="evidence" value="ECO:0007669"/>
    <property type="project" value="UniProtKB-KW"/>
</dbReference>
<dbReference type="PANTHER" id="PTHR33336:SF3">
    <property type="entry name" value="ABM DOMAIN-CONTAINING PROTEIN"/>
    <property type="match status" value="1"/>
</dbReference>
<dbReference type="PROSITE" id="PS51725">
    <property type="entry name" value="ABM"/>
    <property type="match status" value="1"/>
</dbReference>
<name>A0A7H1NPA8_9PROT</name>
<dbReference type="Proteomes" id="UP000516349">
    <property type="component" value="Chromosome"/>
</dbReference>
<sequence length="100" mass="11232">MSNQIGIVAILDFKEGGLEKALPAIKACVKGSQQEEGNVFYTAHRESAHPERIIFVERWKNQHAIDQHGKTTHFQNLVGAVTPLLSKPMVLHFLDEIEVE</sequence>
<dbReference type="Pfam" id="PF03992">
    <property type="entry name" value="ABM"/>
    <property type="match status" value="1"/>
</dbReference>
<dbReference type="SUPFAM" id="SSF54909">
    <property type="entry name" value="Dimeric alpha+beta barrel"/>
    <property type="match status" value="1"/>
</dbReference>
<evidence type="ECO:0000313" key="2">
    <source>
        <dbReference type="EMBL" id="QNT77618.1"/>
    </source>
</evidence>
<dbReference type="PANTHER" id="PTHR33336">
    <property type="entry name" value="QUINOL MONOOXYGENASE YGIN-RELATED"/>
    <property type="match status" value="1"/>
</dbReference>
<evidence type="ECO:0000259" key="1">
    <source>
        <dbReference type="PROSITE" id="PS51725"/>
    </source>
</evidence>
<evidence type="ECO:0000313" key="3">
    <source>
        <dbReference type="Proteomes" id="UP000516349"/>
    </source>
</evidence>
<dbReference type="KEGG" id="ebla:JGUZn3_03670"/>
<protein>
    <submittedName>
        <fullName evidence="2">Antibiotic biosynthesis monooxygenase</fullName>
    </submittedName>
</protein>
<keyword evidence="2" id="KW-0560">Oxidoreductase</keyword>
<dbReference type="GO" id="GO:0005829">
    <property type="term" value="C:cytosol"/>
    <property type="evidence" value="ECO:0007669"/>
    <property type="project" value="TreeGrafter"/>
</dbReference>